<evidence type="ECO:0000256" key="1">
    <source>
        <dbReference type="SAM" id="Phobius"/>
    </source>
</evidence>
<sequence length="129" mass="14181">MQKNNFTDKTLQTIIGNLLRYGVLLALTVAAIGGGFYLSRHAHETVHYEQFIEQDKNLGQLAKEIVEGLKAGSGRSIIFAGIIILFLTPALRLVLSLFSFLAEKDYLYVAITLIVIAIIATSVILGYSH</sequence>
<feature type="transmembrane region" description="Helical" evidence="1">
    <location>
        <begin position="77"/>
        <end position="100"/>
    </location>
</feature>
<dbReference type="RefSeq" id="WP_008588280.1">
    <property type="nucleotide sequence ID" value="NZ_CP007035.1"/>
</dbReference>
<dbReference type="OrthoDB" id="1072981at2"/>
<gene>
    <name evidence="2" type="ORF">NIASO_19220</name>
</gene>
<accession>W0F5X2</accession>
<evidence type="ECO:0008006" key="4">
    <source>
        <dbReference type="Google" id="ProtNLM"/>
    </source>
</evidence>
<organism evidence="2 3">
    <name type="scientific">Niabella soli DSM 19437</name>
    <dbReference type="NCBI Taxonomy" id="929713"/>
    <lineage>
        <taxon>Bacteria</taxon>
        <taxon>Pseudomonadati</taxon>
        <taxon>Bacteroidota</taxon>
        <taxon>Chitinophagia</taxon>
        <taxon>Chitinophagales</taxon>
        <taxon>Chitinophagaceae</taxon>
        <taxon>Niabella</taxon>
    </lineage>
</organism>
<name>W0F5X2_9BACT</name>
<feature type="transmembrane region" description="Helical" evidence="1">
    <location>
        <begin position="106"/>
        <end position="127"/>
    </location>
</feature>
<feature type="transmembrane region" description="Helical" evidence="1">
    <location>
        <begin position="18"/>
        <end position="38"/>
    </location>
</feature>
<dbReference type="STRING" id="929713.NIASO_19220"/>
<dbReference type="EMBL" id="CP007035">
    <property type="protein sequence ID" value="AHF16731.1"/>
    <property type="molecule type" value="Genomic_DNA"/>
</dbReference>
<keyword evidence="1" id="KW-0812">Transmembrane</keyword>
<reference evidence="2 3" key="1">
    <citation type="submission" date="2013-12" db="EMBL/GenBank/DDBJ databases">
        <authorList>
            <consortium name="DOE Joint Genome Institute"/>
            <person name="Eisen J."/>
            <person name="Huntemann M."/>
            <person name="Han J."/>
            <person name="Chen A."/>
            <person name="Kyrpides N."/>
            <person name="Mavromatis K."/>
            <person name="Markowitz V."/>
            <person name="Palaniappan K."/>
            <person name="Ivanova N."/>
            <person name="Schaumberg A."/>
            <person name="Pati A."/>
            <person name="Liolios K."/>
            <person name="Nordberg H.P."/>
            <person name="Cantor M.N."/>
            <person name="Hua S.X."/>
            <person name="Woyke T."/>
        </authorList>
    </citation>
    <scope>NUCLEOTIDE SEQUENCE [LARGE SCALE GENOMIC DNA]</scope>
    <source>
        <strain evidence="3">DSM 19437</strain>
    </source>
</reference>
<dbReference type="Proteomes" id="UP000003586">
    <property type="component" value="Chromosome"/>
</dbReference>
<evidence type="ECO:0000313" key="3">
    <source>
        <dbReference type="Proteomes" id="UP000003586"/>
    </source>
</evidence>
<proteinExistence type="predicted"/>
<dbReference type="AlphaFoldDB" id="W0F5X2"/>
<dbReference type="KEGG" id="nso:NIASO_19220"/>
<dbReference type="Pfam" id="PF07843">
    <property type="entry name" value="DUF1634"/>
    <property type="match status" value="1"/>
</dbReference>
<keyword evidence="3" id="KW-1185">Reference proteome</keyword>
<dbReference type="HOGENOM" id="CLU_140339_0_0_10"/>
<keyword evidence="1" id="KW-0472">Membrane</keyword>
<dbReference type="eggNOG" id="COG4272">
    <property type="taxonomic scope" value="Bacteria"/>
</dbReference>
<protein>
    <recommendedName>
        <fullName evidence="4">DUF1634 domain-containing protein</fullName>
    </recommendedName>
</protein>
<keyword evidence="1" id="KW-1133">Transmembrane helix</keyword>
<dbReference type="InterPro" id="IPR012861">
    <property type="entry name" value="DUF1634"/>
</dbReference>
<evidence type="ECO:0000313" key="2">
    <source>
        <dbReference type="EMBL" id="AHF16731.1"/>
    </source>
</evidence>